<protein>
    <submittedName>
        <fullName evidence="1">Uncharacterized protein</fullName>
    </submittedName>
</protein>
<dbReference type="STRING" id="1432307.W9CJN9"/>
<accession>W9CJN9</accession>
<dbReference type="EMBL" id="AYSA01000108">
    <property type="protein sequence ID" value="ESZ96997.1"/>
    <property type="molecule type" value="Genomic_DNA"/>
</dbReference>
<comment type="caution">
    <text evidence="1">The sequence shown here is derived from an EMBL/GenBank/DDBJ whole genome shotgun (WGS) entry which is preliminary data.</text>
</comment>
<gene>
    <name evidence="1" type="ORF">SBOR_2613</name>
</gene>
<reference evidence="1 2" key="1">
    <citation type="journal article" date="2014" name="Genome Announc.">
        <title>Draft genome sequence of Sclerotinia borealis, a psychrophilic plant pathogenic fungus.</title>
        <authorList>
            <person name="Mardanov A.V."/>
            <person name="Beletsky A.V."/>
            <person name="Kadnikov V.V."/>
            <person name="Ignatov A.N."/>
            <person name="Ravin N.V."/>
        </authorList>
    </citation>
    <scope>NUCLEOTIDE SEQUENCE [LARGE SCALE GENOMIC DNA]</scope>
    <source>
        <strain evidence="2">F-4157</strain>
    </source>
</reference>
<keyword evidence="2" id="KW-1185">Reference proteome</keyword>
<evidence type="ECO:0000313" key="2">
    <source>
        <dbReference type="Proteomes" id="UP000019487"/>
    </source>
</evidence>
<proteinExistence type="predicted"/>
<dbReference type="OrthoDB" id="10254945at2759"/>
<name>W9CJN9_SCLBF</name>
<organism evidence="1 2">
    <name type="scientific">Sclerotinia borealis (strain F-4128)</name>
    <dbReference type="NCBI Taxonomy" id="1432307"/>
    <lineage>
        <taxon>Eukaryota</taxon>
        <taxon>Fungi</taxon>
        <taxon>Dikarya</taxon>
        <taxon>Ascomycota</taxon>
        <taxon>Pezizomycotina</taxon>
        <taxon>Leotiomycetes</taxon>
        <taxon>Helotiales</taxon>
        <taxon>Sclerotiniaceae</taxon>
        <taxon>Sclerotinia</taxon>
    </lineage>
</organism>
<evidence type="ECO:0000313" key="1">
    <source>
        <dbReference type="EMBL" id="ESZ96997.1"/>
    </source>
</evidence>
<dbReference type="AlphaFoldDB" id="W9CJN9"/>
<dbReference type="HOGENOM" id="CLU_364917_0_0_1"/>
<sequence>MASRGSKSRIPRTTLAELYGHLRVLPIRGVLPLKSGLTPVSSKPNATSTEKLFVDDVRWMQRQSSQNFTAAELESLDALAPLYKVYEVEDVVSDSVDIAIHPVMRRVKWNPPRPKHLAEFPMGEERDGYWNAYTNDVVWEALLPSIRIASLYLSNADLWPWFDALFAAEWADIPEKEVPKNSIQTGWKRFVARNPMVHGSEESRRNVRDKILHSSKNIFFCLSSAYVDRATGVQEMEVEHGSLSAVTVTNLAHDISVVTLCLEPLEALLPGNVERLNGAERCLVQVDIATTILHELAHALYQREYIVAFPDYGPKELFYQQQIISELGFSIFGGAVSGIRTGQLEGALACLLNMGSKRRFEGFVKKYGAHTVEYTKVVGTEYLVNRRGICAPLARDPFVEFEGIPNMRRRTRSGMDRLEDSERYFKRRRVQAVVRKAYTLRASRRNREEISQTNSLYQSIDIRDNDLPPCPRFDETSTYLIDNRRQLALHTMCFVMPENTLRDYILRLGGLAISAYEWRAYLLHCEALPYLFRFKPEGNKWGETSTYRGSIQLHASSWPKTDLTPLKPRREIPQIDDTVPFLMALTAIRMKRNSLSSSDEMWISPIFWDFSAEEFLAAYNADIKQGGTVTSNFNVTKMSEEELEDILWHLASTSSLLTWAPCGIIRRLPLTDPESQELLRGTSTFDDIVFPKGRGLVDWDGDYESLYEWDNTEMETDQEILNQDRGITFADGCVYSYRQYYHNEELKEARAREAAEGHHSLDYIALMDDYLKNHPGAGVQETFDRAFWPSWSVGNPDGSTEEAFVEFKEGLWHEEIDVNEVVEPLDLASLAGGGGWLFWSMMSYAVGKGEGGRGVRGGCEW</sequence>
<dbReference type="Proteomes" id="UP000019487">
    <property type="component" value="Unassembled WGS sequence"/>
</dbReference>